<reference evidence="3" key="1">
    <citation type="journal article" date="2014" name="Int. J. Syst. Evol. Microbiol.">
        <title>Complete genome sequence of Corynebacterium casei LMG S-19264T (=DSM 44701T), isolated from a smear-ripened cheese.</title>
        <authorList>
            <consortium name="US DOE Joint Genome Institute (JGI-PGF)"/>
            <person name="Walter F."/>
            <person name="Albersmeier A."/>
            <person name="Kalinowski J."/>
            <person name="Ruckert C."/>
        </authorList>
    </citation>
    <scope>NUCLEOTIDE SEQUENCE</scope>
    <source>
        <strain evidence="3">CCM 7905</strain>
    </source>
</reference>
<dbReference type="Gene3D" id="3.10.450.50">
    <property type="match status" value="1"/>
</dbReference>
<gene>
    <name evidence="3" type="ORF">GCM10007304_45190</name>
</gene>
<accession>A0A917G7B2</accession>
<dbReference type="EMBL" id="BMCU01000006">
    <property type="protein sequence ID" value="GGG26337.1"/>
    <property type="molecule type" value="Genomic_DNA"/>
</dbReference>
<evidence type="ECO:0000259" key="2">
    <source>
        <dbReference type="Pfam" id="PF14534"/>
    </source>
</evidence>
<evidence type="ECO:0000313" key="3">
    <source>
        <dbReference type="EMBL" id="GGG26337.1"/>
    </source>
</evidence>
<reference evidence="3" key="2">
    <citation type="submission" date="2020-09" db="EMBL/GenBank/DDBJ databases">
        <authorList>
            <person name="Sun Q."/>
            <person name="Sedlacek I."/>
        </authorList>
    </citation>
    <scope>NUCLEOTIDE SEQUENCE</scope>
    <source>
        <strain evidence="3">CCM 7905</strain>
    </source>
</reference>
<dbReference type="CDD" id="cd00531">
    <property type="entry name" value="NTF2_like"/>
    <property type="match status" value="1"/>
</dbReference>
<dbReference type="InterPro" id="IPR032710">
    <property type="entry name" value="NTF2-like_dom_sf"/>
</dbReference>
<feature type="domain" description="DUF4440" evidence="2">
    <location>
        <begin position="49"/>
        <end position="157"/>
    </location>
</feature>
<feature type="region of interest" description="Disordered" evidence="1">
    <location>
        <begin position="20"/>
        <end position="40"/>
    </location>
</feature>
<comment type="caution">
    <text evidence="3">The sequence shown here is derived from an EMBL/GenBank/DDBJ whole genome shotgun (WGS) entry which is preliminary data.</text>
</comment>
<evidence type="ECO:0000256" key="1">
    <source>
        <dbReference type="SAM" id="MobiDB-lite"/>
    </source>
</evidence>
<dbReference type="SUPFAM" id="SSF54427">
    <property type="entry name" value="NTF2-like"/>
    <property type="match status" value="1"/>
</dbReference>
<dbReference type="AlphaFoldDB" id="A0A917G7B2"/>
<evidence type="ECO:0000313" key="4">
    <source>
        <dbReference type="Proteomes" id="UP000654257"/>
    </source>
</evidence>
<name>A0A917G7B2_9NOCA</name>
<proteinExistence type="predicted"/>
<dbReference type="Proteomes" id="UP000654257">
    <property type="component" value="Unassembled WGS sequence"/>
</dbReference>
<protein>
    <recommendedName>
        <fullName evidence="2">DUF4440 domain-containing protein</fullName>
    </recommendedName>
</protein>
<organism evidence="3 4">
    <name type="scientific">Rhodococcoides trifolii</name>
    <dbReference type="NCBI Taxonomy" id="908250"/>
    <lineage>
        <taxon>Bacteria</taxon>
        <taxon>Bacillati</taxon>
        <taxon>Actinomycetota</taxon>
        <taxon>Actinomycetes</taxon>
        <taxon>Mycobacteriales</taxon>
        <taxon>Nocardiaceae</taxon>
        <taxon>Rhodococcoides</taxon>
    </lineage>
</organism>
<dbReference type="InterPro" id="IPR027843">
    <property type="entry name" value="DUF4440"/>
</dbReference>
<keyword evidence="4" id="KW-1185">Reference proteome</keyword>
<dbReference type="Pfam" id="PF14534">
    <property type="entry name" value="DUF4440"/>
    <property type="match status" value="1"/>
</dbReference>
<sequence>MTPTADRQCIQNRRIANTSRTLSSRRRRRTNRLEQDMTSHTTTTADAVAVVNAYGKALAAEDRAAIVALYAEDAEIIPENLPSLRSSAAIEAFYIATFNEINMQVTLQVKSAEVHDKFAVVRSEQPVMVTAKADGARIPSYFRELFVLRNTSAGWRICNYMFSQSPGQAETPA</sequence>